<feature type="region of interest" description="Disordered" evidence="1">
    <location>
        <begin position="581"/>
        <end position="649"/>
    </location>
</feature>
<evidence type="ECO:0000256" key="2">
    <source>
        <dbReference type="SAM" id="Phobius"/>
    </source>
</evidence>
<dbReference type="GeneID" id="31357355"/>
<feature type="compositionally biased region" description="Polar residues" evidence="1">
    <location>
        <begin position="375"/>
        <end position="384"/>
    </location>
</feature>
<evidence type="ECO:0000256" key="1">
    <source>
        <dbReference type="SAM" id="MobiDB-lite"/>
    </source>
</evidence>
<evidence type="ECO:0000313" key="4">
    <source>
        <dbReference type="Proteomes" id="UP000001396"/>
    </source>
</evidence>
<feature type="transmembrane region" description="Helical" evidence="2">
    <location>
        <begin position="85"/>
        <end position="111"/>
    </location>
</feature>
<keyword evidence="2" id="KW-0472">Membrane</keyword>
<feature type="compositionally biased region" description="Low complexity" evidence="1">
    <location>
        <begin position="392"/>
        <end position="416"/>
    </location>
</feature>
<reference evidence="3 4" key="1">
    <citation type="journal article" date="2011" name="Genome Res.">
        <title>Phylogeny-wide analysis of social amoeba genomes highlights ancient origins for complex intercellular communication.</title>
        <authorList>
            <person name="Heidel A.J."/>
            <person name="Lawal H.M."/>
            <person name="Felder M."/>
            <person name="Schilde C."/>
            <person name="Helps N.R."/>
            <person name="Tunggal B."/>
            <person name="Rivero F."/>
            <person name="John U."/>
            <person name="Schleicher M."/>
            <person name="Eichinger L."/>
            <person name="Platzer M."/>
            <person name="Noegel A.A."/>
            <person name="Schaap P."/>
            <person name="Gloeckner G."/>
        </authorList>
    </citation>
    <scope>NUCLEOTIDE SEQUENCE [LARGE SCALE GENOMIC DNA]</scope>
    <source>
        <strain evidence="4">ATCC 26659 / Pp 5 / PN500</strain>
    </source>
</reference>
<feature type="compositionally biased region" description="Low complexity" evidence="1">
    <location>
        <begin position="226"/>
        <end position="247"/>
    </location>
</feature>
<name>D3B0L1_HETP5</name>
<feature type="compositionally biased region" description="Basic and acidic residues" evidence="1">
    <location>
        <begin position="451"/>
        <end position="463"/>
    </location>
</feature>
<feature type="region of interest" description="Disordered" evidence="1">
    <location>
        <begin position="714"/>
        <end position="741"/>
    </location>
</feature>
<dbReference type="PANTHER" id="PTHR38736:SF1">
    <property type="entry name" value="TRANSMEMBRANE PROTEIN"/>
    <property type="match status" value="1"/>
</dbReference>
<sequence length="871" mass="99008">MSEKENQEKRAANLSVGLIFLNLLVLVGVGLALGLSWYKIKEGPQSIIYDSFKVTNKISIGSYWARESSEYYIKNFSRYSNAKDIQIFIVCGAFQVVGGILALATGISHFITRSPERASLSLYMNLFFAVANFLCQAVSFFTVFGITSAYKSMASYCEDYYCKSFAGSSDEMKWGPEIGFYGAVIAFVFSLISAILTFIRVRILLATLTLNNPVALSTYPQKQQQNYYAPGQAQPQQPYHPPLQQQPYRPPQQPQQPYNNMVIPSNLVAEEKAWYKFKPISSPVMGPNNSVSYITQHVLQQHDPSNPTRQPVLPTGPNNRLPDGVSIPHNIPVDPNLWYYFTTQNTPVMGPNNVPSHYIAQKVLTVFYQQKSPASETTTISVQQKPEENDNNSESSENPPPYTSNNNNSEEGSSSENEIKKNNNNKDIDSDNEHYENDDDIFEMMMNGGNNDEKQQSRNRGDDPKHFIKQILKEKKKFQQELEKKAGHTDIRSFISNKKSSVVSSTNVGNANSNNNSNTKTNIKIQLPQSPFHGNNLLPPQTISGFDIEEEEVEDEYDSDKHFNEMRKEKQARKEMVEKSKIENMIAKKSTSTTNINNYKDDKNKKETKVISNSTRKSTDTTKKKSNTTIDSKHKINNNNNNNNDDDDFIDKSSIYRNLKTSNLYDNSIQTSTTSYKDNNINNNKLFVSPTNSQESEINNHFSLFTEEEEVFPLSNHNKQDNKSNSKNNSNNNNNNRDSKNNVLVISSDSDEWCWSQTPSPSNVNLKSSQTSNLDDDIDNNNKTVNNYNNSNNNSNNFNIKGNFGFKTSDRRSSTYDNEIEEKMSKVQHYKDLIDSLQNQLHQSTLALRRELKDLDDLYALKEKEAEERDN</sequence>
<dbReference type="InParanoid" id="D3B0L1"/>
<feature type="compositionally biased region" description="Basic and acidic residues" evidence="1">
    <location>
        <begin position="417"/>
        <end position="435"/>
    </location>
</feature>
<dbReference type="PANTHER" id="PTHR38736">
    <property type="entry name" value="TRANSMEMBRANE PROTEIN-RELATED"/>
    <property type="match status" value="1"/>
</dbReference>
<proteinExistence type="predicted"/>
<feature type="transmembrane region" description="Helical" evidence="2">
    <location>
        <begin position="178"/>
        <end position="199"/>
    </location>
</feature>
<organism evidence="3 4">
    <name type="scientific">Heterostelium pallidum (strain ATCC 26659 / Pp 5 / PN500)</name>
    <name type="common">Cellular slime mold</name>
    <name type="synonym">Polysphondylium pallidum</name>
    <dbReference type="NCBI Taxonomy" id="670386"/>
    <lineage>
        <taxon>Eukaryota</taxon>
        <taxon>Amoebozoa</taxon>
        <taxon>Evosea</taxon>
        <taxon>Eumycetozoa</taxon>
        <taxon>Dictyostelia</taxon>
        <taxon>Acytosteliales</taxon>
        <taxon>Acytosteliaceae</taxon>
        <taxon>Heterostelium</taxon>
    </lineage>
</organism>
<feature type="compositionally biased region" description="Polar residues" evidence="1">
    <location>
        <begin position="757"/>
        <end position="773"/>
    </location>
</feature>
<evidence type="ECO:0000313" key="3">
    <source>
        <dbReference type="EMBL" id="EFA84835.1"/>
    </source>
</evidence>
<feature type="region of interest" description="Disordered" evidence="1">
    <location>
        <begin position="375"/>
        <end position="463"/>
    </location>
</feature>
<dbReference type="RefSeq" id="XP_020436946.1">
    <property type="nucleotide sequence ID" value="XM_020572829.1"/>
</dbReference>
<feature type="compositionally biased region" description="Low complexity" evidence="1">
    <location>
        <begin position="725"/>
        <end position="736"/>
    </location>
</feature>
<keyword evidence="4" id="KW-1185">Reference proteome</keyword>
<feature type="transmembrane region" description="Helical" evidence="2">
    <location>
        <begin position="12"/>
        <end position="38"/>
    </location>
</feature>
<feature type="region of interest" description="Disordered" evidence="1">
    <location>
        <begin position="226"/>
        <end position="259"/>
    </location>
</feature>
<dbReference type="AlphaFoldDB" id="D3B0L1"/>
<comment type="caution">
    <text evidence="3">The sequence shown here is derived from an EMBL/GenBank/DDBJ whole genome shotgun (WGS) entry which is preliminary data.</text>
</comment>
<protein>
    <submittedName>
        <fullName evidence="3">Uncharacterized protein</fullName>
    </submittedName>
</protein>
<dbReference type="Proteomes" id="UP000001396">
    <property type="component" value="Unassembled WGS sequence"/>
</dbReference>
<accession>D3B0L1</accession>
<feature type="compositionally biased region" description="Basic and acidic residues" evidence="1">
    <location>
        <begin position="599"/>
        <end position="609"/>
    </location>
</feature>
<feature type="transmembrane region" description="Helical" evidence="2">
    <location>
        <begin position="123"/>
        <end position="146"/>
    </location>
</feature>
<keyword evidence="2" id="KW-0812">Transmembrane</keyword>
<gene>
    <name evidence="3" type="ORF">PPL_01828</name>
</gene>
<dbReference type="EMBL" id="ADBJ01000008">
    <property type="protein sequence ID" value="EFA84835.1"/>
    <property type="molecule type" value="Genomic_DNA"/>
</dbReference>
<keyword evidence="2" id="KW-1133">Transmembrane helix</keyword>
<feature type="region of interest" description="Disordered" evidence="1">
    <location>
        <begin position="757"/>
        <end position="779"/>
    </location>
</feature>